<comment type="caution">
    <text evidence="3">The sequence shown here is derived from an EMBL/GenBank/DDBJ whole genome shotgun (WGS) entry which is preliminary data.</text>
</comment>
<evidence type="ECO:0000256" key="1">
    <source>
        <dbReference type="SAM" id="MobiDB-lite"/>
    </source>
</evidence>
<keyword evidence="2" id="KW-1133">Transmembrane helix</keyword>
<protein>
    <submittedName>
        <fullName evidence="3">Uncharacterized protein</fullName>
    </submittedName>
</protein>
<dbReference type="EMBL" id="WBJZ01000010">
    <property type="protein sequence ID" value="KAB1656787.1"/>
    <property type="molecule type" value="Genomic_DNA"/>
</dbReference>
<accession>A0A7J5BTB6</accession>
<name>A0A7J5BTB6_9MICO</name>
<dbReference type="AlphaFoldDB" id="A0A7J5BTB6"/>
<dbReference type="RefSeq" id="WP_158040539.1">
    <property type="nucleotide sequence ID" value="NZ_JACCFV010000001.1"/>
</dbReference>
<keyword evidence="2" id="KW-0472">Membrane</keyword>
<keyword evidence="2" id="KW-0812">Transmembrane</keyword>
<evidence type="ECO:0000313" key="3">
    <source>
        <dbReference type="EMBL" id="KAB1656787.1"/>
    </source>
</evidence>
<reference evidence="3 4" key="1">
    <citation type="submission" date="2019-09" db="EMBL/GenBank/DDBJ databases">
        <title>Phylogeny of genus Pseudoclavibacter and closely related genus.</title>
        <authorList>
            <person name="Li Y."/>
        </authorList>
    </citation>
    <scope>NUCLEOTIDE SEQUENCE [LARGE SCALE GENOMIC DNA]</scope>
    <source>
        <strain evidence="3 4">DSM 23821</strain>
    </source>
</reference>
<keyword evidence="4" id="KW-1185">Reference proteome</keyword>
<feature type="transmembrane region" description="Helical" evidence="2">
    <location>
        <begin position="24"/>
        <end position="44"/>
    </location>
</feature>
<feature type="region of interest" description="Disordered" evidence="1">
    <location>
        <begin position="50"/>
        <end position="72"/>
    </location>
</feature>
<evidence type="ECO:0000313" key="4">
    <source>
        <dbReference type="Proteomes" id="UP000467240"/>
    </source>
</evidence>
<gene>
    <name evidence="3" type="ORF">F8O01_08990</name>
</gene>
<sequence>MIDLITAAAEEGHHVVNELAMPPVMFGVIAMVLFLVLTWVTFLARNSANRHPEHSEVHPYVPFQHGSGDASH</sequence>
<proteinExistence type="predicted"/>
<evidence type="ECO:0000256" key="2">
    <source>
        <dbReference type="SAM" id="Phobius"/>
    </source>
</evidence>
<organism evidence="3 4">
    <name type="scientific">Pseudoclavibacter chungangensis</name>
    <dbReference type="NCBI Taxonomy" id="587635"/>
    <lineage>
        <taxon>Bacteria</taxon>
        <taxon>Bacillati</taxon>
        <taxon>Actinomycetota</taxon>
        <taxon>Actinomycetes</taxon>
        <taxon>Micrococcales</taxon>
        <taxon>Microbacteriaceae</taxon>
        <taxon>Pseudoclavibacter</taxon>
    </lineage>
</organism>
<dbReference type="OrthoDB" id="5149460at2"/>
<dbReference type="Proteomes" id="UP000467240">
    <property type="component" value="Unassembled WGS sequence"/>
</dbReference>